<proteinExistence type="predicted"/>
<dbReference type="RefSeq" id="WP_215822855.1">
    <property type="nucleotide sequence ID" value="NZ_JAGSOY010000359.1"/>
</dbReference>
<evidence type="ECO:0000256" key="1">
    <source>
        <dbReference type="SAM" id="Coils"/>
    </source>
</evidence>
<comment type="caution">
    <text evidence="2">The sequence shown here is derived from an EMBL/GenBank/DDBJ whole genome shotgun (WGS) entry which is preliminary data.</text>
</comment>
<gene>
    <name evidence="2" type="ORF">KCG35_26115</name>
</gene>
<dbReference type="Proteomes" id="UP000690515">
    <property type="component" value="Unassembled WGS sequence"/>
</dbReference>
<sequence>MCWEKYLYSSKGVDTLSDHERSWFFCGHINLIGQLDAIESLLENNSQEYQKLNKKIDNANFRDDLVELIEHSIYIQSAHSMAAVGMLAPFTESLFYTSFKKIGEYYQNYDLSLPNGSRKKIEENEMWDCHYYLNKNGTTSKGITKGILQLADYLEMRSSWPDPNNL</sequence>
<organism evidence="2 3">
    <name type="scientific">Zooshikella harenae</name>
    <dbReference type="NCBI Taxonomy" id="2827238"/>
    <lineage>
        <taxon>Bacteria</taxon>
        <taxon>Pseudomonadati</taxon>
        <taxon>Pseudomonadota</taxon>
        <taxon>Gammaproteobacteria</taxon>
        <taxon>Oceanospirillales</taxon>
        <taxon>Zooshikellaceae</taxon>
        <taxon>Zooshikella</taxon>
    </lineage>
</organism>
<evidence type="ECO:0000313" key="2">
    <source>
        <dbReference type="EMBL" id="MBU2714532.1"/>
    </source>
</evidence>
<protein>
    <submittedName>
        <fullName evidence="2">Uncharacterized protein</fullName>
    </submittedName>
</protein>
<accession>A0ABS5ZKC7</accession>
<feature type="coiled-coil region" evidence="1">
    <location>
        <begin position="35"/>
        <end position="62"/>
    </location>
</feature>
<name>A0ABS5ZKC7_9GAMM</name>
<dbReference type="EMBL" id="JAGSOY010000359">
    <property type="protein sequence ID" value="MBU2714532.1"/>
    <property type="molecule type" value="Genomic_DNA"/>
</dbReference>
<evidence type="ECO:0000313" key="3">
    <source>
        <dbReference type="Proteomes" id="UP000690515"/>
    </source>
</evidence>
<keyword evidence="3" id="KW-1185">Reference proteome</keyword>
<reference evidence="2 3" key="1">
    <citation type="submission" date="2021-04" db="EMBL/GenBank/DDBJ databases">
        <authorList>
            <person name="Pira H."/>
            <person name="Risdian C."/>
            <person name="Wink J."/>
        </authorList>
    </citation>
    <scope>NUCLEOTIDE SEQUENCE [LARGE SCALE GENOMIC DNA]</scope>
    <source>
        <strain evidence="2 3">WH53</strain>
    </source>
</reference>
<feature type="non-terminal residue" evidence="2">
    <location>
        <position position="166"/>
    </location>
</feature>
<keyword evidence="1" id="KW-0175">Coiled coil</keyword>